<organism evidence="1 2">
    <name type="scientific">Lasiodiplodia mahajangana</name>
    <dbReference type="NCBI Taxonomy" id="1108764"/>
    <lineage>
        <taxon>Eukaryota</taxon>
        <taxon>Fungi</taxon>
        <taxon>Dikarya</taxon>
        <taxon>Ascomycota</taxon>
        <taxon>Pezizomycotina</taxon>
        <taxon>Dothideomycetes</taxon>
        <taxon>Dothideomycetes incertae sedis</taxon>
        <taxon>Botryosphaeriales</taxon>
        <taxon>Botryosphaeriaceae</taxon>
        <taxon>Lasiodiplodia</taxon>
    </lineage>
</organism>
<comment type="caution">
    <text evidence="1">The sequence shown here is derived from an EMBL/GenBank/DDBJ whole genome shotgun (WGS) entry which is preliminary data.</text>
</comment>
<sequence length="91" mass="10643">MWRMEPKRQCFEASTGEQLASFLQVILDARSSLSSLLLHRQFKWLVVPCCDPWPRTLKQSLEHPSRNISLDRGLNGQYLKPPWLELYEQGS</sequence>
<gene>
    <name evidence="1" type="ORF">O1611_g9065</name>
</gene>
<name>A0ACC2JAZ7_9PEZI</name>
<proteinExistence type="predicted"/>
<protein>
    <submittedName>
        <fullName evidence="1">Uncharacterized protein</fullName>
    </submittedName>
</protein>
<evidence type="ECO:0000313" key="2">
    <source>
        <dbReference type="Proteomes" id="UP001153332"/>
    </source>
</evidence>
<dbReference type="Proteomes" id="UP001153332">
    <property type="component" value="Unassembled WGS sequence"/>
</dbReference>
<dbReference type="EMBL" id="JAPUUL010002916">
    <property type="protein sequence ID" value="KAJ8124576.1"/>
    <property type="molecule type" value="Genomic_DNA"/>
</dbReference>
<accession>A0ACC2JAZ7</accession>
<evidence type="ECO:0000313" key="1">
    <source>
        <dbReference type="EMBL" id="KAJ8124576.1"/>
    </source>
</evidence>
<reference evidence="1" key="1">
    <citation type="submission" date="2022-12" db="EMBL/GenBank/DDBJ databases">
        <title>Genome Sequence of Lasiodiplodia mahajangana.</title>
        <authorList>
            <person name="Buettner E."/>
        </authorList>
    </citation>
    <scope>NUCLEOTIDE SEQUENCE</scope>
    <source>
        <strain evidence="1">VT137</strain>
    </source>
</reference>
<keyword evidence="2" id="KW-1185">Reference proteome</keyword>